<keyword evidence="3 9" id="KW-0813">Transport</keyword>
<dbReference type="InterPro" id="IPR050739">
    <property type="entry name" value="MFP"/>
</dbReference>
<dbReference type="Pfam" id="PF26002">
    <property type="entry name" value="Beta-barrel_AprE"/>
    <property type="match status" value="1"/>
</dbReference>
<accession>A0ABS7NM08</accession>
<evidence type="ECO:0000256" key="5">
    <source>
        <dbReference type="ARBA" id="ARBA00022519"/>
    </source>
</evidence>
<dbReference type="Pfam" id="PF25994">
    <property type="entry name" value="HH_AprE"/>
    <property type="match status" value="1"/>
</dbReference>
<evidence type="ECO:0000256" key="1">
    <source>
        <dbReference type="ARBA" id="ARBA00004377"/>
    </source>
</evidence>
<evidence type="ECO:0000313" key="12">
    <source>
        <dbReference type="EMBL" id="MBY6142229.1"/>
    </source>
</evidence>
<dbReference type="RefSeq" id="WP_222510143.1">
    <property type="nucleotide sequence ID" value="NZ_JAHVJA010000022.1"/>
</dbReference>
<dbReference type="EMBL" id="JAHVJA010000022">
    <property type="protein sequence ID" value="MBY6142229.1"/>
    <property type="molecule type" value="Genomic_DNA"/>
</dbReference>
<dbReference type="NCBIfam" id="TIGR01843">
    <property type="entry name" value="type_I_hlyD"/>
    <property type="match status" value="1"/>
</dbReference>
<sequence length="439" mass="48695">MNASHRRRPAETRYFCDPFVAVCCCFILFGLGGFLVWSATAQLAQGITASGVLISETRRYPVQHLEGGIVQKVTIREGDTVEAGTVAMIITDAASDARLSQARTEMLGLLALIDRTTAEMEWTSSLAFTRLDAAASNQIDTTELKNLNRMLFADRRAALEGERDLIRARIDRLEAQKIVLEVRRTGKDREIAVLAQEREIQERALGQQLGNVSRLNELMRLLAIAETQRAEIDEDERVIAQSVAEARLELRQIDLRTRAELSGVRSDAVRDLAVVMREVEALEDRRDRSHVVVPVDGVVIDLAFAAQGGVVAPRDRLFDVVPSTVQRQVEVRFSPGDRDDLTTGYEVNLRFGTLDPIDPPEIVGTLDTIAADATLDPQTNTYYYLATVAVSPEALAELDTFEITAGIPVEVFFDKGTSRTPLSYFIEPIAEMMRLGMRS</sequence>
<comment type="subcellular location">
    <subcellularLocation>
        <location evidence="1 9">Cell inner membrane</location>
        <topology evidence="1 9">Single-pass membrane protein</topology>
    </subcellularLocation>
</comment>
<feature type="domain" description="AprE-like beta-barrel" evidence="11">
    <location>
        <begin position="329"/>
        <end position="414"/>
    </location>
</feature>
<evidence type="ECO:0000256" key="3">
    <source>
        <dbReference type="ARBA" id="ARBA00022448"/>
    </source>
</evidence>
<dbReference type="Proteomes" id="UP000766629">
    <property type="component" value="Unassembled WGS sequence"/>
</dbReference>
<comment type="caution">
    <text evidence="12">The sequence shown here is derived from an EMBL/GenBank/DDBJ whole genome shotgun (WGS) entry which is preliminary data.</text>
</comment>
<keyword evidence="4 9" id="KW-1003">Cell membrane</keyword>
<organism evidence="12 13">
    <name type="scientific">Leisingera daeponensis</name>
    <dbReference type="NCBI Taxonomy" id="405746"/>
    <lineage>
        <taxon>Bacteria</taxon>
        <taxon>Pseudomonadati</taxon>
        <taxon>Pseudomonadota</taxon>
        <taxon>Alphaproteobacteria</taxon>
        <taxon>Rhodobacterales</taxon>
        <taxon>Roseobacteraceae</taxon>
        <taxon>Leisingera</taxon>
    </lineage>
</organism>
<evidence type="ECO:0000256" key="7">
    <source>
        <dbReference type="ARBA" id="ARBA00022989"/>
    </source>
</evidence>
<name>A0ABS7NM08_9RHOB</name>
<dbReference type="PRINTS" id="PR01490">
    <property type="entry name" value="RTXTOXIND"/>
</dbReference>
<proteinExistence type="inferred from homology"/>
<dbReference type="PANTHER" id="PTHR30386">
    <property type="entry name" value="MEMBRANE FUSION SUBUNIT OF EMRAB-TOLC MULTIDRUG EFFLUX PUMP"/>
    <property type="match status" value="1"/>
</dbReference>
<evidence type="ECO:0000259" key="11">
    <source>
        <dbReference type="Pfam" id="PF26002"/>
    </source>
</evidence>
<keyword evidence="5 9" id="KW-0997">Cell inner membrane</keyword>
<protein>
    <recommendedName>
        <fullName evidence="9">Membrane fusion protein (MFP) family protein</fullName>
    </recommendedName>
</protein>
<dbReference type="PANTHER" id="PTHR30386:SF17">
    <property type="entry name" value="ALKALINE PROTEASE SECRETION PROTEIN APRE"/>
    <property type="match status" value="1"/>
</dbReference>
<evidence type="ECO:0000313" key="13">
    <source>
        <dbReference type="Proteomes" id="UP000766629"/>
    </source>
</evidence>
<gene>
    <name evidence="12" type="ORF">KUV26_22600</name>
</gene>
<keyword evidence="8 9" id="KW-0472">Membrane</keyword>
<evidence type="ECO:0000256" key="2">
    <source>
        <dbReference type="ARBA" id="ARBA00009477"/>
    </source>
</evidence>
<keyword evidence="13" id="KW-1185">Reference proteome</keyword>
<evidence type="ECO:0000256" key="4">
    <source>
        <dbReference type="ARBA" id="ARBA00022475"/>
    </source>
</evidence>
<dbReference type="InterPro" id="IPR058781">
    <property type="entry name" value="HH_AprE-like"/>
</dbReference>
<dbReference type="InterPro" id="IPR058982">
    <property type="entry name" value="Beta-barrel_AprE"/>
</dbReference>
<evidence type="ECO:0000256" key="8">
    <source>
        <dbReference type="ARBA" id="ARBA00023136"/>
    </source>
</evidence>
<evidence type="ECO:0000256" key="9">
    <source>
        <dbReference type="RuleBase" id="RU365093"/>
    </source>
</evidence>
<feature type="domain" description="AprE-like long alpha-helical hairpin" evidence="10">
    <location>
        <begin position="96"/>
        <end position="285"/>
    </location>
</feature>
<dbReference type="InterPro" id="IPR010129">
    <property type="entry name" value="T1SS_HlyD"/>
</dbReference>
<keyword evidence="7 9" id="KW-1133">Transmembrane helix</keyword>
<reference evidence="12 13" key="1">
    <citation type="submission" date="2021-06" db="EMBL/GenBank/DDBJ databases">
        <title>50 bacteria genomes isolated from Dapeng, Shenzhen, China.</title>
        <authorList>
            <person name="Zheng W."/>
            <person name="Yu S."/>
            <person name="Huang Y."/>
        </authorList>
    </citation>
    <scope>NUCLEOTIDE SEQUENCE [LARGE SCALE GENOMIC DNA]</scope>
    <source>
        <strain evidence="12 13">DP1N14-2</strain>
    </source>
</reference>
<evidence type="ECO:0000256" key="6">
    <source>
        <dbReference type="ARBA" id="ARBA00022692"/>
    </source>
</evidence>
<keyword evidence="6 9" id="KW-0812">Transmembrane</keyword>
<evidence type="ECO:0000259" key="10">
    <source>
        <dbReference type="Pfam" id="PF25994"/>
    </source>
</evidence>
<feature type="transmembrane region" description="Helical" evidence="9">
    <location>
        <begin position="14"/>
        <end position="37"/>
    </location>
</feature>
<comment type="similarity">
    <text evidence="2 9">Belongs to the membrane fusion protein (MFP) (TC 8.A.1) family.</text>
</comment>